<reference evidence="3" key="1">
    <citation type="submission" date="2020-06" db="EMBL/GenBank/DDBJ databases">
        <authorList>
            <consortium name="Plant Systems Biology data submission"/>
        </authorList>
    </citation>
    <scope>NUCLEOTIDE SEQUENCE</scope>
    <source>
        <strain evidence="3">D6</strain>
    </source>
</reference>
<dbReference type="Proteomes" id="UP001153069">
    <property type="component" value="Unassembled WGS sequence"/>
</dbReference>
<dbReference type="InterPro" id="IPR029044">
    <property type="entry name" value="Nucleotide-diphossugar_trans"/>
</dbReference>
<dbReference type="AlphaFoldDB" id="A0A9N8HRY0"/>
<proteinExistence type="predicted"/>
<keyword evidence="2" id="KW-0472">Membrane</keyword>
<feature type="transmembrane region" description="Helical" evidence="2">
    <location>
        <begin position="31"/>
        <end position="49"/>
    </location>
</feature>
<keyword evidence="4" id="KW-1185">Reference proteome</keyword>
<keyword evidence="2" id="KW-0812">Transmembrane</keyword>
<organism evidence="3 4">
    <name type="scientific">Seminavis robusta</name>
    <dbReference type="NCBI Taxonomy" id="568900"/>
    <lineage>
        <taxon>Eukaryota</taxon>
        <taxon>Sar</taxon>
        <taxon>Stramenopiles</taxon>
        <taxon>Ochrophyta</taxon>
        <taxon>Bacillariophyta</taxon>
        <taxon>Bacillariophyceae</taxon>
        <taxon>Bacillariophycidae</taxon>
        <taxon>Naviculales</taxon>
        <taxon>Naviculaceae</taxon>
        <taxon>Seminavis</taxon>
    </lineage>
</organism>
<dbReference type="Gene3D" id="3.90.550.10">
    <property type="entry name" value="Spore Coat Polysaccharide Biosynthesis Protein SpsA, Chain A"/>
    <property type="match status" value="1"/>
</dbReference>
<gene>
    <name evidence="3" type="ORF">SEMRO_1451_G273871.1</name>
</gene>
<evidence type="ECO:0000313" key="3">
    <source>
        <dbReference type="EMBL" id="CAB9523751.1"/>
    </source>
</evidence>
<dbReference type="EMBL" id="CAICTM010001449">
    <property type="protein sequence ID" value="CAB9523751.1"/>
    <property type="molecule type" value="Genomic_DNA"/>
</dbReference>
<protein>
    <submittedName>
        <fullName evidence="3">Uncharacterized protein</fullName>
    </submittedName>
</protein>
<dbReference type="OrthoDB" id="2014201at2759"/>
<comment type="caution">
    <text evidence="3">The sequence shown here is derived from an EMBL/GenBank/DDBJ whole genome shotgun (WGS) entry which is preliminary data.</text>
</comment>
<evidence type="ECO:0000256" key="2">
    <source>
        <dbReference type="SAM" id="Phobius"/>
    </source>
</evidence>
<dbReference type="SUPFAM" id="SSF53448">
    <property type="entry name" value="Nucleotide-diphospho-sugar transferases"/>
    <property type="match status" value="1"/>
</dbReference>
<dbReference type="PANTHER" id="PTHR11183">
    <property type="entry name" value="GLYCOGENIN SUBFAMILY MEMBER"/>
    <property type="match status" value="1"/>
</dbReference>
<dbReference type="InterPro" id="IPR050587">
    <property type="entry name" value="GNT1/Glycosyltrans_8"/>
</dbReference>
<keyword evidence="2" id="KW-1133">Transmembrane helix</keyword>
<name>A0A9N8HRY0_9STRA</name>
<accession>A0A9N8HRY0</accession>
<sequence>MVKAKFSRRGVETPSHHSSHHGSSVRIRPSWILFAVMTLLVVFYVRLFVRLDEHTRELLNPMLLSIMAPPTTTTTTSNTIGYFVSITKCPDPSITQAPLADGAAVLQHSIHLVHGNSKYEYKMHAIYHPTAAACVPPLAQLGYQLVERPTPVQIDEIQGEFLRSRIQGNGCCGEKELIKLEALTFTEFPIVVHVDLDVLILKPLDDLFDAMLQQTSSPPDNNDDDPVAKIQRMWPDDPVPEKINAFFTRDYGVVNWNIPYKPAQGGFLILRPDKSVYEEYLAIVREGNFQQFKGWGGLVGPFYGAMTVQGLIPYYFDVLHPGETVVLNNCVYNNMSNNPTDQPTIKEVLQGKCRSGKTMDQCEDCRRRPLEDIVSAHFTLCQKPWFCLPFAQDKVDHRQCRKLVHEWFRIRSDLEKKWGRSGMGSAGTTTWVHRDQFYGYCSQTGKEAYIPIEQPYGKPTQ</sequence>
<evidence type="ECO:0000256" key="1">
    <source>
        <dbReference type="SAM" id="MobiDB-lite"/>
    </source>
</evidence>
<evidence type="ECO:0000313" key="4">
    <source>
        <dbReference type="Proteomes" id="UP001153069"/>
    </source>
</evidence>
<feature type="region of interest" description="Disordered" evidence="1">
    <location>
        <begin position="1"/>
        <end position="23"/>
    </location>
</feature>